<dbReference type="OrthoDB" id="7030467at2"/>
<evidence type="ECO:0000256" key="1">
    <source>
        <dbReference type="ARBA" id="ARBA00022649"/>
    </source>
</evidence>
<dbReference type="STRING" id="947033.Lste_0144"/>
<protein>
    <submittedName>
        <fullName evidence="4">mRNA interferase YafQ</fullName>
        <ecNumber evidence="4">3.1.-.-</ecNumber>
    </submittedName>
</protein>
<dbReference type="GO" id="GO:0006402">
    <property type="term" value="P:mRNA catabolic process"/>
    <property type="evidence" value="ECO:0007669"/>
    <property type="project" value="TreeGrafter"/>
</dbReference>
<dbReference type="PANTHER" id="PTHR40588">
    <property type="entry name" value="MRNA INTERFERASE TOXIN YAFQ"/>
    <property type="match status" value="1"/>
</dbReference>
<dbReference type="Pfam" id="PF15738">
    <property type="entry name" value="YafQ_toxin"/>
    <property type="match status" value="1"/>
</dbReference>
<gene>
    <name evidence="4" type="primary">yafQ</name>
    <name evidence="4" type="ORF">Lste_0144</name>
</gene>
<keyword evidence="5" id="KW-1185">Reference proteome</keyword>
<dbReference type="InterPro" id="IPR007712">
    <property type="entry name" value="RelE/ParE_toxin"/>
</dbReference>
<dbReference type="EC" id="3.1.-.-" evidence="4"/>
<dbReference type="GO" id="GO:0004521">
    <property type="term" value="F:RNA endonuclease activity"/>
    <property type="evidence" value="ECO:0007669"/>
    <property type="project" value="TreeGrafter"/>
</dbReference>
<proteinExistence type="inferred from homology"/>
<comment type="caution">
    <text evidence="4">The sequence shown here is derived from an EMBL/GenBank/DDBJ whole genome shotgun (WGS) entry which is preliminary data.</text>
</comment>
<keyword evidence="1" id="KW-1277">Toxin-antitoxin system</keyword>
<dbReference type="FunFam" id="3.30.2310.20:FF:000003">
    <property type="entry name" value="Type II toxin-antitoxin system YafQ family toxin"/>
    <property type="match status" value="1"/>
</dbReference>
<comment type="similarity">
    <text evidence="2">Belongs to the RelE toxin family. YafQ subfamily.</text>
</comment>
<dbReference type="NCBIfam" id="TIGR02385">
    <property type="entry name" value="RelE_StbE"/>
    <property type="match status" value="1"/>
</dbReference>
<dbReference type="RefSeq" id="WP_058509168.1">
    <property type="nucleotide sequence ID" value="NZ_LNYY01000002.1"/>
</dbReference>
<keyword evidence="4" id="KW-0378">Hydrolase</keyword>
<dbReference type="PANTHER" id="PTHR40588:SF1">
    <property type="entry name" value="MRNA INTERFERASE TOXIN YAFQ"/>
    <property type="match status" value="1"/>
</dbReference>
<reference evidence="4 5" key="1">
    <citation type="submission" date="2015-11" db="EMBL/GenBank/DDBJ databases">
        <title>Genomic analysis of 38 Legionella species identifies large and diverse effector repertoires.</title>
        <authorList>
            <person name="Burstein D."/>
            <person name="Amaro F."/>
            <person name="Zusman T."/>
            <person name="Lifshitz Z."/>
            <person name="Cohen O."/>
            <person name="Gilbert J.A."/>
            <person name="Pupko T."/>
            <person name="Shuman H.A."/>
            <person name="Segal G."/>
        </authorList>
    </citation>
    <scope>NUCLEOTIDE SEQUENCE [LARGE SCALE GENOMIC DNA]</scope>
    <source>
        <strain evidence="4 5">IMVS3376</strain>
    </source>
</reference>
<dbReference type="PATRIC" id="fig|947033.5.peg.157"/>
<dbReference type="InterPro" id="IPR004386">
    <property type="entry name" value="Toxin_YafQ-like"/>
</dbReference>
<evidence type="ECO:0000313" key="5">
    <source>
        <dbReference type="Proteomes" id="UP000054926"/>
    </source>
</evidence>
<evidence type="ECO:0000256" key="2">
    <source>
        <dbReference type="ARBA" id="ARBA00061366"/>
    </source>
</evidence>
<dbReference type="SUPFAM" id="SSF143011">
    <property type="entry name" value="RelE-like"/>
    <property type="match status" value="1"/>
</dbReference>
<dbReference type="InterPro" id="IPR035093">
    <property type="entry name" value="RelE/ParE_toxin_dom_sf"/>
</dbReference>
<name>A0A0W0ZQX5_9GAMM</name>
<accession>A0A0W0ZQX5</accession>
<organism evidence="4 5">
    <name type="scientific">Legionella steelei</name>
    <dbReference type="NCBI Taxonomy" id="947033"/>
    <lineage>
        <taxon>Bacteria</taxon>
        <taxon>Pseudomonadati</taxon>
        <taxon>Pseudomonadota</taxon>
        <taxon>Gammaproteobacteria</taxon>
        <taxon>Legionellales</taxon>
        <taxon>Legionellaceae</taxon>
        <taxon>Legionella</taxon>
    </lineage>
</organism>
<evidence type="ECO:0000313" key="4">
    <source>
        <dbReference type="EMBL" id="KTD71569.1"/>
    </source>
</evidence>
<dbReference type="GO" id="GO:0006415">
    <property type="term" value="P:translational termination"/>
    <property type="evidence" value="ECO:0007669"/>
    <property type="project" value="TreeGrafter"/>
</dbReference>
<dbReference type="PIRSF" id="PIRSF006156">
    <property type="entry name" value="YafQ"/>
    <property type="match status" value="1"/>
</dbReference>
<sequence length="89" mass="10624">MLKPITTNQFERDIRLIKKRGKDLNKVFKIMQLLLNQEKLPSKNRDHALTGNYANRRECHVEPDWLLIYKLESDAIIFERTGTHSDLFR</sequence>
<dbReference type="EMBL" id="LNYY01000002">
    <property type="protein sequence ID" value="KTD71569.1"/>
    <property type="molecule type" value="Genomic_DNA"/>
</dbReference>
<dbReference type="Proteomes" id="UP000054926">
    <property type="component" value="Unassembled WGS sequence"/>
</dbReference>
<dbReference type="Gene3D" id="3.30.2310.20">
    <property type="entry name" value="RelE-like"/>
    <property type="match status" value="1"/>
</dbReference>
<feature type="active site" description="Proton donor" evidence="3">
    <location>
        <position position="84"/>
    </location>
</feature>
<dbReference type="GO" id="GO:0016787">
    <property type="term" value="F:hydrolase activity"/>
    <property type="evidence" value="ECO:0007669"/>
    <property type="project" value="UniProtKB-KW"/>
</dbReference>
<evidence type="ECO:0000256" key="3">
    <source>
        <dbReference type="PIRSR" id="PIRSR006156-1"/>
    </source>
</evidence>
<dbReference type="AlphaFoldDB" id="A0A0W0ZQX5"/>